<comment type="caution">
    <text evidence="2">The sequence shown here is derived from an EMBL/GenBank/DDBJ whole genome shotgun (WGS) entry which is preliminary data.</text>
</comment>
<sequence length="128" mass="14689">MHWQRVFLACISCLTAGWKPPNVQNVNGSSRPSQWFEWVCETSNQPPVLLVQLVLQKLGLIPSLVGHNQAKFTNGFSLLLSNLRFRGRVLRIFSCLLSKLENQHHRPYHVKMFVHDLVAVNFCILNLP</sequence>
<keyword evidence="3" id="KW-1185">Reference proteome</keyword>
<protein>
    <recommendedName>
        <fullName evidence="4">Secreted protein</fullName>
    </recommendedName>
</protein>
<proteinExistence type="predicted"/>
<keyword evidence="1" id="KW-0732">Signal</keyword>
<accession>A0AAN9QI00</accession>
<feature type="signal peptide" evidence="1">
    <location>
        <begin position="1"/>
        <end position="17"/>
    </location>
</feature>
<name>A0AAN9QI00_CANGL</name>
<dbReference type="EMBL" id="JAYMYQ010000004">
    <property type="protein sequence ID" value="KAK7338195.1"/>
    <property type="molecule type" value="Genomic_DNA"/>
</dbReference>
<gene>
    <name evidence="2" type="ORF">VNO77_18797</name>
</gene>
<evidence type="ECO:0000256" key="1">
    <source>
        <dbReference type="SAM" id="SignalP"/>
    </source>
</evidence>
<evidence type="ECO:0000313" key="2">
    <source>
        <dbReference type="EMBL" id="KAK7338195.1"/>
    </source>
</evidence>
<organism evidence="2 3">
    <name type="scientific">Canavalia gladiata</name>
    <name type="common">Sword bean</name>
    <name type="synonym">Dolichos gladiatus</name>
    <dbReference type="NCBI Taxonomy" id="3824"/>
    <lineage>
        <taxon>Eukaryota</taxon>
        <taxon>Viridiplantae</taxon>
        <taxon>Streptophyta</taxon>
        <taxon>Embryophyta</taxon>
        <taxon>Tracheophyta</taxon>
        <taxon>Spermatophyta</taxon>
        <taxon>Magnoliopsida</taxon>
        <taxon>eudicotyledons</taxon>
        <taxon>Gunneridae</taxon>
        <taxon>Pentapetalae</taxon>
        <taxon>rosids</taxon>
        <taxon>fabids</taxon>
        <taxon>Fabales</taxon>
        <taxon>Fabaceae</taxon>
        <taxon>Papilionoideae</taxon>
        <taxon>50 kb inversion clade</taxon>
        <taxon>NPAAA clade</taxon>
        <taxon>indigoferoid/millettioid clade</taxon>
        <taxon>Phaseoleae</taxon>
        <taxon>Canavalia</taxon>
    </lineage>
</organism>
<dbReference type="Proteomes" id="UP001367508">
    <property type="component" value="Unassembled WGS sequence"/>
</dbReference>
<dbReference type="AlphaFoldDB" id="A0AAN9QI00"/>
<evidence type="ECO:0008006" key="4">
    <source>
        <dbReference type="Google" id="ProtNLM"/>
    </source>
</evidence>
<feature type="chain" id="PRO_5042847101" description="Secreted protein" evidence="1">
    <location>
        <begin position="18"/>
        <end position="128"/>
    </location>
</feature>
<reference evidence="2 3" key="1">
    <citation type="submission" date="2024-01" db="EMBL/GenBank/DDBJ databases">
        <title>The genomes of 5 underutilized Papilionoideae crops provide insights into root nodulation and disease resistanc.</title>
        <authorList>
            <person name="Jiang F."/>
        </authorList>
    </citation>
    <scope>NUCLEOTIDE SEQUENCE [LARGE SCALE GENOMIC DNA]</scope>
    <source>
        <strain evidence="2">LVBAO_FW01</strain>
        <tissue evidence="2">Leaves</tissue>
    </source>
</reference>
<evidence type="ECO:0000313" key="3">
    <source>
        <dbReference type="Proteomes" id="UP001367508"/>
    </source>
</evidence>